<dbReference type="PANTHER" id="PTHR32009">
    <property type="entry name" value="TMV RESISTANCE PROTEIN N-LIKE"/>
    <property type="match status" value="1"/>
</dbReference>
<evidence type="ECO:0000256" key="1">
    <source>
        <dbReference type="ARBA" id="ARBA00023027"/>
    </source>
</evidence>
<accession>A0A922JZG7</accession>
<dbReference type="GO" id="GO:0007165">
    <property type="term" value="P:signal transduction"/>
    <property type="evidence" value="ECO:0007669"/>
    <property type="project" value="InterPro"/>
</dbReference>
<dbReference type="SMART" id="SM00255">
    <property type="entry name" value="TIR"/>
    <property type="match status" value="1"/>
</dbReference>
<dbReference type="PROSITE" id="PS50104">
    <property type="entry name" value="TIR"/>
    <property type="match status" value="1"/>
</dbReference>
<organism evidence="3 4">
    <name type="scientific">Carya illinoinensis</name>
    <name type="common">Pecan</name>
    <dbReference type="NCBI Taxonomy" id="32201"/>
    <lineage>
        <taxon>Eukaryota</taxon>
        <taxon>Viridiplantae</taxon>
        <taxon>Streptophyta</taxon>
        <taxon>Embryophyta</taxon>
        <taxon>Tracheophyta</taxon>
        <taxon>Spermatophyta</taxon>
        <taxon>Magnoliopsida</taxon>
        <taxon>eudicotyledons</taxon>
        <taxon>Gunneridae</taxon>
        <taxon>Pentapetalae</taxon>
        <taxon>rosids</taxon>
        <taxon>fabids</taxon>
        <taxon>Fagales</taxon>
        <taxon>Juglandaceae</taxon>
        <taxon>Carya</taxon>
    </lineage>
</organism>
<dbReference type="EMBL" id="CM031826">
    <property type="protein sequence ID" value="KAG6726908.1"/>
    <property type="molecule type" value="Genomic_DNA"/>
</dbReference>
<dbReference type="Proteomes" id="UP000811246">
    <property type="component" value="Chromosome 2"/>
</dbReference>
<dbReference type="AlphaFoldDB" id="A0A922JZG7"/>
<dbReference type="Pfam" id="PF01582">
    <property type="entry name" value="TIR"/>
    <property type="match status" value="1"/>
</dbReference>
<evidence type="ECO:0000313" key="4">
    <source>
        <dbReference type="Proteomes" id="UP000811246"/>
    </source>
</evidence>
<evidence type="ECO:0000313" key="3">
    <source>
        <dbReference type="EMBL" id="KAG6726908.1"/>
    </source>
</evidence>
<gene>
    <name evidence="3" type="ORF">I3842_02G103400</name>
</gene>
<proteinExistence type="predicted"/>
<keyword evidence="1" id="KW-0520">NAD</keyword>
<name>A0A922JZG7_CARIL</name>
<dbReference type="PANTHER" id="PTHR32009:SF131">
    <property type="entry name" value="OS07G0566800 PROTEIN"/>
    <property type="match status" value="1"/>
</dbReference>
<feature type="domain" description="TIR" evidence="2">
    <location>
        <begin position="29"/>
        <end position="181"/>
    </location>
</feature>
<evidence type="ECO:0000259" key="2">
    <source>
        <dbReference type="PROSITE" id="PS50104"/>
    </source>
</evidence>
<protein>
    <recommendedName>
        <fullName evidence="2">TIR domain-containing protein</fullName>
    </recommendedName>
</protein>
<reference evidence="3" key="1">
    <citation type="submission" date="2021-01" db="EMBL/GenBank/DDBJ databases">
        <authorList>
            <person name="Lovell J.T."/>
            <person name="Bentley N."/>
            <person name="Bhattarai G."/>
            <person name="Jenkins J.W."/>
            <person name="Sreedasyam A."/>
            <person name="Alarcon Y."/>
            <person name="Bock C."/>
            <person name="Boston L."/>
            <person name="Carlson J."/>
            <person name="Cervantes K."/>
            <person name="Clermont K."/>
            <person name="Krom N."/>
            <person name="Kubenka K."/>
            <person name="Mamidi S."/>
            <person name="Mattison C."/>
            <person name="Monteros M."/>
            <person name="Pisani C."/>
            <person name="Plott C."/>
            <person name="Rajasekar S."/>
            <person name="Rhein H.S."/>
            <person name="Rohla C."/>
            <person name="Song M."/>
            <person name="Hilaire R.S."/>
            <person name="Shu S."/>
            <person name="Wells L."/>
            <person name="Wang X."/>
            <person name="Webber J."/>
            <person name="Heerema R.J."/>
            <person name="Klein P."/>
            <person name="Conner P."/>
            <person name="Grauke L."/>
            <person name="Grimwood J."/>
            <person name="Schmutz J."/>
            <person name="Randall J.J."/>
        </authorList>
    </citation>
    <scope>NUCLEOTIDE SEQUENCE</scope>
    <source>
        <tissue evidence="3">Leaf</tissue>
    </source>
</reference>
<dbReference type="InterPro" id="IPR000157">
    <property type="entry name" value="TIR_dom"/>
</dbReference>
<sequence length="197" mass="22739">MPRLLHALAKSFARPACCRNVHVQAIIPSPHDVFISHRGPDTRRNIAGLLYDNLLRLGLRPFLDYRNMKVGDKLYEKIDTVIPYCKVGVVVFSPRYCESLYCLHELALLMECQKRVIPIFYNVEPSQLRVGINKYNGTCVPAEKLERFERALEETKDILGLRFDSSRGYWSEFLQNACDAITEQIAQINNESKYKLD</sequence>
<comment type="caution">
    <text evidence="3">The sequence shown here is derived from an EMBL/GenBank/DDBJ whole genome shotgun (WGS) entry which is preliminary data.</text>
</comment>